<dbReference type="Pfam" id="PF04312">
    <property type="entry name" value="DUF460"/>
    <property type="match status" value="1"/>
</dbReference>
<sequence length="662" mass="76496">MSILIVGIDIISEEPKRFAVVSWFNGKLIKHGEFTFYRLLRFIRAKKPDIVAMDNIHELGEYLRKFIHAIPQGTKIVQVTGRPGEQRSLWSLAREYGIRVSDKFNPYEEAKVCALLAARGVGYEVLPFEDEVIIKVSRGRSQGKGGWSQDRYRRRVHNLIQNKVREIEETLKRANIPFDLEIKEKDQGLERGEFRVYTSREELAGLIKPMRGGDVEIRIRPVERKTFEFVPLKSESVIKERKSIIVGLDPGITVGIAALDLNGEVLALYSERNMAISDIVRFISDVGHPIIIATDVNPAPGLVEKISRSFKAQLFVPRESLRVEEKNELLKNLGITVDDDHQRDALAAAYKAYLRLKPKLDHVEAKLREMGITKKGEEIKALVLQGYNLGEAILKVKEKEKVKEETKTAEALEAPVDVTPYIEKIRELENTIKIMERENQELRAVIEEQRRIIESLENKLATYDEKIRERILREKELEIRDKRIAYLEKELREAKSIIEKLSRDLVLAKRMHLLELRGTAVPLKVIENLTWRKLEELERSAGIKREDVLYVINPAGAGKSIAEYIAEKKIKALISAKKLPSIVYETLREKRIPILYEDEIEVKRVDDFAIVDRKELEGAIEAKLKHWEEEEKERGVQQFLKLVEEYRMERIKELKKKAEEGH</sequence>
<dbReference type="PANTHER" id="PTHR40707:SF1">
    <property type="entry name" value="DUF460 DOMAIN-CONTAINING PROTEIN"/>
    <property type="match status" value="1"/>
</dbReference>
<keyword evidence="1" id="KW-0175">Coiled coil</keyword>
<proteinExistence type="predicted"/>
<dbReference type="RefSeq" id="WP_253304254.1">
    <property type="nucleotide sequence ID" value="NZ_CP099582.1"/>
</dbReference>
<dbReference type="AlphaFoldDB" id="A0A9E7MWW0"/>
<dbReference type="Proteomes" id="UP001055732">
    <property type="component" value="Chromosome"/>
</dbReference>
<keyword evidence="3" id="KW-1185">Reference proteome</keyword>
<accession>A0A9E7MWW0</accession>
<evidence type="ECO:0000313" key="3">
    <source>
        <dbReference type="Proteomes" id="UP001055732"/>
    </source>
</evidence>
<feature type="coiled-coil region" evidence="1">
    <location>
        <begin position="425"/>
        <end position="511"/>
    </location>
</feature>
<evidence type="ECO:0000313" key="2">
    <source>
        <dbReference type="EMBL" id="USS40297.1"/>
    </source>
</evidence>
<reference evidence="2" key="2">
    <citation type="submission" date="2022-06" db="EMBL/GenBank/DDBJ databases">
        <authorList>
            <person name="Park Y.-J."/>
        </authorList>
    </citation>
    <scope>NUCLEOTIDE SEQUENCE</scope>
    <source>
        <strain evidence="2">TY</strain>
    </source>
</reference>
<dbReference type="EMBL" id="CP099582">
    <property type="protein sequence ID" value="USS40297.1"/>
    <property type="molecule type" value="Genomic_DNA"/>
</dbReference>
<evidence type="ECO:0000256" key="1">
    <source>
        <dbReference type="SAM" id="Coils"/>
    </source>
</evidence>
<dbReference type="KEGG" id="tagg:NF865_08200"/>
<protein>
    <submittedName>
        <fullName evidence="2">DUF460 domain-containing protein</fullName>
    </submittedName>
</protein>
<dbReference type="InterPro" id="IPR007408">
    <property type="entry name" value="DUF460"/>
</dbReference>
<gene>
    <name evidence="2" type="ORF">NF865_08200</name>
</gene>
<reference evidence="2" key="1">
    <citation type="journal article" date="1998" name="Int. J. Syst. Bacteriol. 48 Pt">
        <title>Thermococcus guaymasensis sp. nov. and Thermococcus aggregans sp. nov., two novel thermophilic archaea isolated from the Guaymas Basin hydrothermal vent site.</title>
        <authorList>
            <person name="Canganella F."/>
            <person name="Jones W.J."/>
            <person name="Gambacorta A."/>
            <person name="Antranikian G."/>
        </authorList>
    </citation>
    <scope>NUCLEOTIDE SEQUENCE</scope>
    <source>
        <strain evidence="2">TY</strain>
    </source>
</reference>
<dbReference type="PANTHER" id="PTHR40707">
    <property type="entry name" value="POSSIBLE NUCLEASE OF RNASE H FOLD, RUVC/YQGF FAMILY"/>
    <property type="match status" value="1"/>
</dbReference>
<organism evidence="2 3">
    <name type="scientific">Thermococcus aggregans</name>
    <dbReference type="NCBI Taxonomy" id="110163"/>
    <lineage>
        <taxon>Archaea</taxon>
        <taxon>Methanobacteriati</taxon>
        <taxon>Methanobacteriota</taxon>
        <taxon>Thermococci</taxon>
        <taxon>Thermococcales</taxon>
        <taxon>Thermococcaceae</taxon>
        <taxon>Thermococcus</taxon>
    </lineage>
</organism>
<name>A0A9E7MWW0_THEAG</name>